<dbReference type="InterPro" id="IPR037883">
    <property type="entry name" value="Knr4/Smi1-like_sf"/>
</dbReference>
<evidence type="ECO:0000313" key="2">
    <source>
        <dbReference type="Proteomes" id="UP000287830"/>
    </source>
</evidence>
<gene>
    <name evidence="1" type="ORF">OEIGOIKO_04851</name>
</gene>
<dbReference type="OrthoDB" id="5572373at2"/>
<sequence length="179" mass="20355">MNSSVQRLAEVFPPPGGVQDRDWGLVESRLGAQLPADYKELIDAYGGGYFDEAIWVLEPDSSNKYYDLLNENEGRMEAVARLWELGEARPAQLESDENRLIAWALTEDGDYLYWLVRPGQDPADWTVMIKEGRGSEWEHHPMSCTAFLASVLVEGNVESEIFDELPEQEHLFQPTSDFD</sequence>
<evidence type="ECO:0008006" key="3">
    <source>
        <dbReference type="Google" id="ProtNLM"/>
    </source>
</evidence>
<accession>A0A7U9KYV6</accession>
<dbReference type="Pfam" id="PF14568">
    <property type="entry name" value="SUKH_6"/>
    <property type="match status" value="1"/>
</dbReference>
<dbReference type="RefSeq" id="WP_125046498.1">
    <property type="nucleotide sequence ID" value="NZ_BHZC01000001.1"/>
</dbReference>
<name>A0A7U9KYV6_9ACTN</name>
<dbReference type="SUPFAM" id="SSF160631">
    <property type="entry name" value="SMI1/KNR4-like"/>
    <property type="match status" value="1"/>
</dbReference>
<protein>
    <recommendedName>
        <fullName evidence="3">Knr4/Smi1-like domain-containing protein</fullName>
    </recommendedName>
</protein>
<evidence type="ECO:0000313" key="1">
    <source>
        <dbReference type="EMBL" id="GCD37068.1"/>
    </source>
</evidence>
<comment type="caution">
    <text evidence="1">The sequence shown here is derived from an EMBL/GenBank/DDBJ whole genome shotgun (WGS) entry which is preliminary data.</text>
</comment>
<dbReference type="AlphaFoldDB" id="A0A7U9KYV6"/>
<dbReference type="EMBL" id="BHZC01000001">
    <property type="protein sequence ID" value="GCD37068.1"/>
    <property type="molecule type" value="Genomic_DNA"/>
</dbReference>
<dbReference type="GeneID" id="95623680"/>
<dbReference type="Proteomes" id="UP000287830">
    <property type="component" value="Unassembled WGS sequence"/>
</dbReference>
<reference evidence="1 2" key="1">
    <citation type="submission" date="2018-11" db="EMBL/GenBank/DDBJ databases">
        <title>Whole genome sequence of Streptomyces chrestomyceticus NBRC 13444(T).</title>
        <authorList>
            <person name="Komaki H."/>
            <person name="Tamura T."/>
        </authorList>
    </citation>
    <scope>NUCLEOTIDE SEQUENCE [LARGE SCALE GENOMIC DNA]</scope>
    <source>
        <strain evidence="1 2">NBRC 13444</strain>
    </source>
</reference>
<proteinExistence type="predicted"/>
<organism evidence="1 2">
    <name type="scientific">Streptomyces chrestomyceticus JCM 4735</name>
    <dbReference type="NCBI Taxonomy" id="1306181"/>
    <lineage>
        <taxon>Bacteria</taxon>
        <taxon>Bacillati</taxon>
        <taxon>Actinomycetota</taxon>
        <taxon>Actinomycetes</taxon>
        <taxon>Kitasatosporales</taxon>
        <taxon>Streptomycetaceae</taxon>
        <taxon>Streptomyces</taxon>
    </lineage>
</organism>
<dbReference type="Gene3D" id="3.40.1580.10">
    <property type="entry name" value="SMI1/KNR4-like"/>
    <property type="match status" value="1"/>
</dbReference>